<reference evidence="2 3" key="1">
    <citation type="journal article" date="2015" name="Genome Biol. Evol.">
        <title>Phylogenomic analyses indicate that early fungi evolved digesting cell walls of algal ancestors of land plants.</title>
        <authorList>
            <person name="Chang Y."/>
            <person name="Wang S."/>
            <person name="Sekimoto S."/>
            <person name="Aerts A.L."/>
            <person name="Choi C."/>
            <person name="Clum A."/>
            <person name="LaButti K.M."/>
            <person name="Lindquist E.A."/>
            <person name="Yee Ngan C."/>
            <person name="Ohm R.A."/>
            <person name="Salamov A.A."/>
            <person name="Grigoriev I.V."/>
            <person name="Spatafora J.W."/>
            <person name="Berbee M.L."/>
        </authorList>
    </citation>
    <scope>NUCLEOTIDE SEQUENCE [LARGE SCALE GENOMIC DNA]</scope>
    <source>
        <strain evidence="2 3">NRRL 28638</strain>
    </source>
</reference>
<organism evidence="2 3">
    <name type="scientific">Conidiobolus coronatus (strain ATCC 28846 / CBS 209.66 / NRRL 28638)</name>
    <name type="common">Delacroixia coronata</name>
    <dbReference type="NCBI Taxonomy" id="796925"/>
    <lineage>
        <taxon>Eukaryota</taxon>
        <taxon>Fungi</taxon>
        <taxon>Fungi incertae sedis</taxon>
        <taxon>Zoopagomycota</taxon>
        <taxon>Entomophthoromycotina</taxon>
        <taxon>Entomophthoromycetes</taxon>
        <taxon>Entomophthorales</taxon>
        <taxon>Ancylistaceae</taxon>
        <taxon>Conidiobolus</taxon>
    </lineage>
</organism>
<protein>
    <submittedName>
        <fullName evidence="2">Uncharacterized protein</fullName>
    </submittedName>
</protein>
<keyword evidence="3" id="KW-1185">Reference proteome</keyword>
<evidence type="ECO:0000313" key="3">
    <source>
        <dbReference type="Proteomes" id="UP000070444"/>
    </source>
</evidence>
<feature type="region of interest" description="Disordered" evidence="1">
    <location>
        <begin position="226"/>
        <end position="247"/>
    </location>
</feature>
<evidence type="ECO:0000256" key="1">
    <source>
        <dbReference type="SAM" id="MobiDB-lite"/>
    </source>
</evidence>
<evidence type="ECO:0000313" key="2">
    <source>
        <dbReference type="EMBL" id="KXN69253.1"/>
    </source>
</evidence>
<gene>
    <name evidence="2" type="ORF">CONCODRAFT_8363</name>
</gene>
<dbReference type="AlphaFoldDB" id="A0A137P2J7"/>
<feature type="region of interest" description="Disordered" evidence="1">
    <location>
        <begin position="326"/>
        <end position="346"/>
    </location>
</feature>
<name>A0A137P2J7_CONC2</name>
<feature type="compositionally biased region" description="Polar residues" evidence="1">
    <location>
        <begin position="226"/>
        <end position="236"/>
    </location>
</feature>
<proteinExistence type="predicted"/>
<sequence length="366" mass="41954">MVYFSSIIQVTARDNEEVVDPILQKLSNIKKFPPLAQPSSRWTNLWRRETYPANNFGNESNIFNISDQFLKESLYTFTDKFKNKSNTQIKVLVDNQKQLQHDIISIEETAPRYLEHTINVMQTQEYEHAQFYQTINQLHKDVNQLQTQLNNIFLHLNDLHENLELASSEICMDARKYPNLSILLAQHKNFNSSISQTPTPILSPTNPLARTSIDIQHSFSTTQLQLHQPKSYNSPKLPSPTIPVQKTHKPNKFFNLKSSMSLMNMKAAKAQQPPKKMSNAHEHLAKIATATNSNKKFNTLNTKNVAPATGPFLSRLFPNLFTAPESTEKSDYYSPPQSKTIGKDSFGTRKELVDWDEWRSMALDSS</sequence>
<dbReference type="EMBL" id="KQ964542">
    <property type="protein sequence ID" value="KXN69253.1"/>
    <property type="molecule type" value="Genomic_DNA"/>
</dbReference>
<dbReference type="Proteomes" id="UP000070444">
    <property type="component" value="Unassembled WGS sequence"/>
</dbReference>
<accession>A0A137P2J7</accession>